<dbReference type="Gene3D" id="1.10.520.10">
    <property type="match status" value="1"/>
</dbReference>
<feature type="domain" description="Plant heme peroxidase family profile" evidence="9">
    <location>
        <begin position="123"/>
        <end position="237"/>
    </location>
</feature>
<organism evidence="10 11">
    <name type="scientific">Agrocybe chaxingu</name>
    <dbReference type="NCBI Taxonomy" id="84603"/>
    <lineage>
        <taxon>Eukaryota</taxon>
        <taxon>Fungi</taxon>
        <taxon>Dikarya</taxon>
        <taxon>Basidiomycota</taxon>
        <taxon>Agaricomycotina</taxon>
        <taxon>Agaricomycetes</taxon>
        <taxon>Agaricomycetidae</taxon>
        <taxon>Agaricales</taxon>
        <taxon>Agaricineae</taxon>
        <taxon>Strophariaceae</taxon>
        <taxon>Agrocybe</taxon>
    </lineage>
</organism>
<dbReference type="InterPro" id="IPR032675">
    <property type="entry name" value="LRR_dom_sf"/>
</dbReference>
<keyword evidence="4 7" id="KW-0560">Oxidoreductase</keyword>
<evidence type="ECO:0000256" key="8">
    <source>
        <dbReference type="SAM" id="MobiDB-lite"/>
    </source>
</evidence>
<dbReference type="GO" id="GO:0046872">
    <property type="term" value="F:metal ion binding"/>
    <property type="evidence" value="ECO:0007669"/>
    <property type="project" value="UniProtKB-UniRule"/>
</dbReference>
<evidence type="ECO:0000313" key="10">
    <source>
        <dbReference type="EMBL" id="KAJ3508149.1"/>
    </source>
</evidence>
<dbReference type="PANTHER" id="PTHR31356">
    <property type="entry name" value="THYLAKOID LUMENAL 29 KDA PROTEIN, CHLOROPLASTIC-RELATED"/>
    <property type="match status" value="1"/>
</dbReference>
<feature type="compositionally biased region" description="Polar residues" evidence="8">
    <location>
        <begin position="866"/>
        <end position="893"/>
    </location>
</feature>
<keyword evidence="3" id="KW-0479">Metal-binding</keyword>
<evidence type="ECO:0000259" key="9">
    <source>
        <dbReference type="PROSITE" id="PS50873"/>
    </source>
</evidence>
<evidence type="ECO:0000256" key="7">
    <source>
        <dbReference type="RuleBase" id="RU363051"/>
    </source>
</evidence>
<name>A0A9W8K061_9AGAR</name>
<keyword evidence="1 7" id="KW-0575">Peroxidase</keyword>
<dbReference type="EMBL" id="JANKHO010000589">
    <property type="protein sequence ID" value="KAJ3508149.1"/>
    <property type="molecule type" value="Genomic_DNA"/>
</dbReference>
<feature type="region of interest" description="Disordered" evidence="8">
    <location>
        <begin position="568"/>
        <end position="590"/>
    </location>
</feature>
<evidence type="ECO:0000256" key="2">
    <source>
        <dbReference type="ARBA" id="ARBA00022617"/>
    </source>
</evidence>
<accession>A0A9W8K061</accession>
<reference evidence="10" key="1">
    <citation type="submission" date="2022-07" db="EMBL/GenBank/DDBJ databases">
        <title>Genome Sequence of Agrocybe chaxingu.</title>
        <authorList>
            <person name="Buettner E."/>
        </authorList>
    </citation>
    <scope>NUCLEOTIDE SEQUENCE</scope>
    <source>
        <strain evidence="10">MP-N11</strain>
    </source>
</reference>
<dbReference type="AlphaFoldDB" id="A0A9W8K061"/>
<evidence type="ECO:0000256" key="1">
    <source>
        <dbReference type="ARBA" id="ARBA00022559"/>
    </source>
</evidence>
<evidence type="ECO:0000313" key="11">
    <source>
        <dbReference type="Proteomes" id="UP001148786"/>
    </source>
</evidence>
<dbReference type="Proteomes" id="UP001148786">
    <property type="component" value="Unassembled WGS sequence"/>
</dbReference>
<evidence type="ECO:0000256" key="4">
    <source>
        <dbReference type="ARBA" id="ARBA00023002"/>
    </source>
</evidence>
<keyword evidence="2" id="KW-0349">Heme</keyword>
<keyword evidence="11" id="KW-1185">Reference proteome</keyword>
<dbReference type="PROSITE" id="PS50873">
    <property type="entry name" value="PEROXIDASE_4"/>
    <property type="match status" value="1"/>
</dbReference>
<dbReference type="GO" id="GO:0004601">
    <property type="term" value="F:peroxidase activity"/>
    <property type="evidence" value="ECO:0007669"/>
    <property type="project" value="UniProtKB-KW"/>
</dbReference>
<comment type="caution">
    <text evidence="10">The sequence shown here is derived from an EMBL/GenBank/DDBJ whole genome shotgun (WGS) entry which is preliminary data.</text>
</comment>
<dbReference type="InterPro" id="IPR010255">
    <property type="entry name" value="Haem_peroxidase_sf"/>
</dbReference>
<proteinExistence type="inferred from homology"/>
<dbReference type="GO" id="GO:0042744">
    <property type="term" value="P:hydrogen peroxide catabolic process"/>
    <property type="evidence" value="ECO:0007669"/>
    <property type="project" value="TreeGrafter"/>
</dbReference>
<feature type="chain" id="PRO_5041020910" description="Peroxidase" evidence="7">
    <location>
        <begin position="21"/>
        <end position="1029"/>
    </location>
</feature>
<feature type="compositionally biased region" description="Acidic residues" evidence="8">
    <location>
        <begin position="782"/>
        <end position="796"/>
    </location>
</feature>
<dbReference type="GO" id="GO:0000302">
    <property type="term" value="P:response to reactive oxygen species"/>
    <property type="evidence" value="ECO:0007669"/>
    <property type="project" value="TreeGrafter"/>
</dbReference>
<dbReference type="InterPro" id="IPR044831">
    <property type="entry name" value="Ccp1-like"/>
</dbReference>
<dbReference type="OrthoDB" id="5985073at2759"/>
<feature type="region of interest" description="Disordered" evidence="8">
    <location>
        <begin position="860"/>
        <end position="894"/>
    </location>
</feature>
<evidence type="ECO:0000256" key="3">
    <source>
        <dbReference type="ARBA" id="ARBA00022723"/>
    </source>
</evidence>
<comment type="similarity">
    <text evidence="6">Belongs to the peroxidase family.</text>
</comment>
<dbReference type="SUPFAM" id="SSF52047">
    <property type="entry name" value="RNI-like"/>
    <property type="match status" value="1"/>
</dbReference>
<sequence length="1029" mass="111424">MIKQSLYGILTLALVYPALSAKWPNHERDEPENFVYEGKREHPGGFSKDFYGLLANCVPNANAGGSSIAAQWVRFAYHDMSTHNIDEGTGGLDGSIRYELDRDENIGLNFTLPSFVGHANRYLSFPDIIAVGVIGAIATCGGPLIPFRSGRAFSGQAGPFGVPAPDQDLADHLEIFRRQGFNQEEMIGLVACGHTLGGVRNRDFPYLVPPNPDPNVPNIQNFAPTPKFDNGIAKEYLAQTTNDVLVIGVNETTRSDLRIFSSDGNEMMEVLAHEGTFSNTCRHLLERMINTIPSGVTLSDVVELLPVKVGPTFLGIADGLANAYDRLTLRTDIRLLDPNPNRIVTLYWSDCLGSDTVYSAQPYNISDASSAITKALGHSPVRYWFAAPVDIPASVSKFWFSVDEGNGEPPTICDNDGEGHVIKQNKVLLAPTLSWMDSESSNTSEIVIGVKDDSTPSQIYGKAHDPEGDNGSALEIDISFTLDESIQPVGGYSFYRSSTISSLSFSFDISTVLDGQTYTEEFLRKADAHIARLQANPNLNTIVVGHSLLGDAGCERLFDWLTAGNQTSEGTAGESQAGFDKETTQDGSLTEPQFPRSMATLELNDVGMGDVGFAALVRWLESVKEKAKASPVGSSSGKEPLTKLNLRYNPIRGTADLAQAFISSLTLPTSPSTSTISSLVLSNIPLSAEFRQILLASLHLLPSLRQLYLSITGLTRSDAKLLAKYFGDPKGSCKLVEFYANANSMQYGGVKEIVKAMKNCWSLERVDMYANGFVVGDAPDRDGEDEEPDKDQDDLEREAKSLPGITLLQPPIASPTGSACGWPGLEALLKNIMTRNTFLKRQTAEQALQLLKYSRVLLRPEGRPPTASTSKAQRSGDCTSAPRPSTIPSTQATALPHRSFHSLPTEIQLAILSSLAPILSSVQRIRIFEYAANRRTLPKLVLCFPSRSLSGASRSRCVPGPSSLAFSGGIISQGKKVGQLGRVPEANHGQHQTCAEGACMGSNAVVCQRRTHRQNFLDSVGCDVYDPAA</sequence>
<dbReference type="Pfam" id="PF00141">
    <property type="entry name" value="peroxidase"/>
    <property type="match status" value="1"/>
</dbReference>
<keyword evidence="7" id="KW-0732">Signal</keyword>
<keyword evidence="5" id="KW-0408">Iron</keyword>
<dbReference type="SUPFAM" id="SSF48113">
    <property type="entry name" value="Heme-dependent peroxidases"/>
    <property type="match status" value="1"/>
</dbReference>
<gene>
    <name evidence="10" type="ORF">NLJ89_g5914</name>
</gene>
<dbReference type="GO" id="GO:0020037">
    <property type="term" value="F:heme binding"/>
    <property type="evidence" value="ECO:0007669"/>
    <property type="project" value="UniProtKB-UniRule"/>
</dbReference>
<dbReference type="EC" id="1.11.1.-" evidence="7"/>
<dbReference type="GO" id="GO:0034599">
    <property type="term" value="P:cellular response to oxidative stress"/>
    <property type="evidence" value="ECO:0007669"/>
    <property type="project" value="InterPro"/>
</dbReference>
<feature type="signal peptide" evidence="7">
    <location>
        <begin position="1"/>
        <end position="20"/>
    </location>
</feature>
<dbReference type="PANTHER" id="PTHR31356:SF53">
    <property type="entry name" value="HEME PEROXIDASE"/>
    <property type="match status" value="1"/>
</dbReference>
<feature type="region of interest" description="Disordered" evidence="8">
    <location>
        <begin position="777"/>
        <end position="796"/>
    </location>
</feature>
<evidence type="ECO:0000256" key="6">
    <source>
        <dbReference type="RuleBase" id="RU004241"/>
    </source>
</evidence>
<dbReference type="Gene3D" id="3.80.10.10">
    <property type="entry name" value="Ribonuclease Inhibitor"/>
    <property type="match status" value="1"/>
</dbReference>
<evidence type="ECO:0000256" key="5">
    <source>
        <dbReference type="ARBA" id="ARBA00023004"/>
    </source>
</evidence>
<protein>
    <recommendedName>
        <fullName evidence="7">Peroxidase</fullName>
        <ecNumber evidence="7">1.11.1.-</ecNumber>
    </recommendedName>
</protein>
<dbReference type="InterPro" id="IPR002016">
    <property type="entry name" value="Haem_peroxidase"/>
</dbReference>